<sequence length="463" mass="51435">MGSVGEENKPNESSRSLSIVMYPWFAMGHLTPFLHMANKLAERGHRISFFHPKNSITKIQHFNLHPDLISFIPIDVPQVEGLPPGAETAADVPIQSQALLRLAMDRTQPAIHSLLKQIKPDFVFFDFTHWLPKLARQLGIKSVHFVIISPATVAYTFRKGQADADFMKPPEGFPSSSSIKVLTHEARVFTMGGKNKEIGSGLSFRERLMISTEECDAISFKTCREMEGQYCDYLEKRFQKPVILAGPVVPVQPTSALEGSWAEWLSNFKDKTVIYCVLGSEVRLPKDQFQELILGLEMTGLPFFAALKPPVGFETIETSLPDGFEERNKGKGIVHDGWVQQLLILAHPAVGCFVTHCGSGSLSEALVSDSQIVLLPQRGDQFINARVMSGDLKVGVEVKKGDEDGLFTKDGVCEAIKLVMDENSEVGKEVRANHAKWKEFLLGEGLESSYTDEFIHKLHGILS</sequence>
<dbReference type="EMBL" id="OX459118">
    <property type="protein sequence ID" value="CAI9087358.1"/>
    <property type="molecule type" value="Genomic_DNA"/>
</dbReference>
<keyword evidence="8" id="KW-1185">Reference proteome</keyword>
<dbReference type="Gene3D" id="3.40.50.2000">
    <property type="entry name" value="Glycogen Phosphorylase B"/>
    <property type="match status" value="2"/>
</dbReference>
<reference evidence="7" key="1">
    <citation type="submission" date="2023-03" db="EMBL/GenBank/DDBJ databases">
        <authorList>
            <person name="Julca I."/>
        </authorList>
    </citation>
    <scope>NUCLEOTIDE SEQUENCE</scope>
</reference>
<evidence type="ECO:0000256" key="6">
    <source>
        <dbReference type="RuleBase" id="RU362057"/>
    </source>
</evidence>
<dbReference type="InterPro" id="IPR002213">
    <property type="entry name" value="UDP_glucos_trans"/>
</dbReference>
<name>A0AAV1BY23_OLDCO</name>
<dbReference type="GO" id="GO:0035251">
    <property type="term" value="F:UDP-glucosyltransferase activity"/>
    <property type="evidence" value="ECO:0007669"/>
    <property type="project" value="InterPro"/>
</dbReference>
<comment type="pathway">
    <text evidence="1">Pigment biosynthesis; anthocyanin biosynthesis.</text>
</comment>
<protein>
    <recommendedName>
        <fullName evidence="6">Glycosyltransferase</fullName>
        <ecNumber evidence="6">2.4.1.-</ecNumber>
    </recommendedName>
</protein>
<dbReference type="GO" id="GO:0009718">
    <property type="term" value="P:anthocyanin-containing compound biosynthetic process"/>
    <property type="evidence" value="ECO:0007669"/>
    <property type="project" value="UniProtKB-ARBA"/>
</dbReference>
<dbReference type="Pfam" id="PF00201">
    <property type="entry name" value="UDPGT"/>
    <property type="match status" value="1"/>
</dbReference>
<dbReference type="SUPFAM" id="SSF53756">
    <property type="entry name" value="UDP-Glycosyltransferase/glycogen phosphorylase"/>
    <property type="match status" value="1"/>
</dbReference>
<proteinExistence type="inferred from homology"/>
<evidence type="ECO:0000313" key="8">
    <source>
        <dbReference type="Proteomes" id="UP001161247"/>
    </source>
</evidence>
<comment type="similarity">
    <text evidence="2 5">Belongs to the UDP-glycosyltransferase family.</text>
</comment>
<dbReference type="FunFam" id="3.40.50.2000:FF:000037">
    <property type="entry name" value="Glycosyltransferase"/>
    <property type="match status" value="1"/>
</dbReference>
<dbReference type="InterPro" id="IPR035595">
    <property type="entry name" value="UDP_glycos_trans_CS"/>
</dbReference>
<dbReference type="PANTHER" id="PTHR48049:SF34">
    <property type="entry name" value="UDP-GLYCOSYLTRANSFERASE 79B30-LIKE"/>
    <property type="match status" value="1"/>
</dbReference>
<dbReference type="PROSITE" id="PS00375">
    <property type="entry name" value="UDPGT"/>
    <property type="match status" value="1"/>
</dbReference>
<evidence type="ECO:0000256" key="1">
    <source>
        <dbReference type="ARBA" id="ARBA00004935"/>
    </source>
</evidence>
<evidence type="ECO:0000256" key="3">
    <source>
        <dbReference type="ARBA" id="ARBA00022676"/>
    </source>
</evidence>
<evidence type="ECO:0000256" key="2">
    <source>
        <dbReference type="ARBA" id="ARBA00009995"/>
    </source>
</evidence>
<dbReference type="FunFam" id="3.40.50.2000:FF:000087">
    <property type="entry name" value="Glycosyltransferase"/>
    <property type="match status" value="1"/>
</dbReference>
<dbReference type="PANTHER" id="PTHR48049">
    <property type="entry name" value="GLYCOSYLTRANSFERASE"/>
    <property type="match status" value="1"/>
</dbReference>
<dbReference type="InterPro" id="IPR050481">
    <property type="entry name" value="UDP-glycosyltransf_plant"/>
</dbReference>
<accession>A0AAV1BY23</accession>
<keyword evidence="4 5" id="KW-0808">Transferase</keyword>
<dbReference type="AlphaFoldDB" id="A0AAV1BY23"/>
<evidence type="ECO:0000256" key="5">
    <source>
        <dbReference type="RuleBase" id="RU003718"/>
    </source>
</evidence>
<organism evidence="7 8">
    <name type="scientific">Oldenlandia corymbosa var. corymbosa</name>
    <dbReference type="NCBI Taxonomy" id="529605"/>
    <lineage>
        <taxon>Eukaryota</taxon>
        <taxon>Viridiplantae</taxon>
        <taxon>Streptophyta</taxon>
        <taxon>Embryophyta</taxon>
        <taxon>Tracheophyta</taxon>
        <taxon>Spermatophyta</taxon>
        <taxon>Magnoliopsida</taxon>
        <taxon>eudicotyledons</taxon>
        <taxon>Gunneridae</taxon>
        <taxon>Pentapetalae</taxon>
        <taxon>asterids</taxon>
        <taxon>lamiids</taxon>
        <taxon>Gentianales</taxon>
        <taxon>Rubiaceae</taxon>
        <taxon>Rubioideae</taxon>
        <taxon>Spermacoceae</taxon>
        <taxon>Hedyotis-Oldenlandia complex</taxon>
        <taxon>Oldenlandia</taxon>
    </lineage>
</organism>
<keyword evidence="3 5" id="KW-0328">Glycosyltransferase</keyword>
<dbReference type="CDD" id="cd03784">
    <property type="entry name" value="GT1_Gtf-like"/>
    <property type="match status" value="1"/>
</dbReference>
<gene>
    <name evidence="7" type="ORF">OLC1_LOCUS209</name>
</gene>
<evidence type="ECO:0000256" key="4">
    <source>
        <dbReference type="ARBA" id="ARBA00022679"/>
    </source>
</evidence>
<evidence type="ECO:0000313" key="7">
    <source>
        <dbReference type="EMBL" id="CAI9087358.1"/>
    </source>
</evidence>
<dbReference type="Proteomes" id="UP001161247">
    <property type="component" value="Chromosome 1"/>
</dbReference>
<dbReference type="EC" id="2.4.1.-" evidence="6"/>